<gene>
    <name evidence="10" type="ORF">MNBD_BACTEROID07-1692</name>
</gene>
<keyword evidence="6 10" id="KW-0418">Kinase</keyword>
<dbReference type="Pfam" id="PF00365">
    <property type="entry name" value="PFK"/>
    <property type="match status" value="1"/>
</dbReference>
<dbReference type="PRINTS" id="PR00476">
    <property type="entry name" value="PHFRCTKINASE"/>
</dbReference>
<evidence type="ECO:0000256" key="5">
    <source>
        <dbReference type="ARBA" id="ARBA00022723"/>
    </source>
</evidence>
<feature type="domain" description="Phosphofructokinase" evidence="9">
    <location>
        <begin position="36"/>
        <end position="345"/>
    </location>
</feature>
<dbReference type="GO" id="GO:0042802">
    <property type="term" value="F:identical protein binding"/>
    <property type="evidence" value="ECO:0007669"/>
    <property type="project" value="TreeGrafter"/>
</dbReference>
<dbReference type="GO" id="GO:0005945">
    <property type="term" value="C:6-phosphofructokinase complex"/>
    <property type="evidence" value="ECO:0007669"/>
    <property type="project" value="TreeGrafter"/>
</dbReference>
<dbReference type="Gene3D" id="3.40.50.450">
    <property type="match status" value="1"/>
</dbReference>
<keyword evidence="5" id="KW-0479">Metal-binding</keyword>
<dbReference type="GO" id="GO:0061621">
    <property type="term" value="P:canonical glycolysis"/>
    <property type="evidence" value="ECO:0007669"/>
    <property type="project" value="TreeGrafter"/>
</dbReference>
<dbReference type="UniPathway" id="UPA00109">
    <property type="reaction ID" value="UER00182"/>
</dbReference>
<sequence>MLWSVPFHPHTGTTGSKYLIYDYFCVSNIQMEKMKRVLIATGGGDCPGLNAVIRAVVHRASQEKDWEVLGSIQAFNGILWEPTEVVVLDNKKVKGIHFQGGTIIETTNKGGPFAWPIKDKNGKWITVDRSDEMIRKLQIMHIDAVISIGGDGSQRISEKLYRKGLNIIGVPKTIDNDLSSTDSTFGFQTAVEIATESVDKLVTTAASHNRIFVLEVMGREAGWIAMNAAVAGGADVCLIPEMPYDIEVVKEALERRFVHDRGFGVVVISEGAHPKGGKMAVQENDEVGYENPKLGGIARQLIHQLKAAGFKHDMRETVLGHLQRGGVPIAYDRVLSAQFGVRAFEM</sequence>
<dbReference type="PIRSF" id="PIRSF000532">
    <property type="entry name" value="ATP_PFK_prok"/>
    <property type="match status" value="1"/>
</dbReference>
<accession>A0A3B0V7N0</accession>
<comment type="cofactor">
    <cofactor evidence="1">
        <name>Mg(2+)</name>
        <dbReference type="ChEBI" id="CHEBI:18420"/>
    </cofactor>
</comment>
<evidence type="ECO:0000256" key="7">
    <source>
        <dbReference type="ARBA" id="ARBA00022842"/>
    </source>
</evidence>
<dbReference type="GO" id="GO:0030388">
    <property type="term" value="P:fructose 1,6-bisphosphate metabolic process"/>
    <property type="evidence" value="ECO:0007669"/>
    <property type="project" value="TreeGrafter"/>
</dbReference>
<dbReference type="InterPro" id="IPR012003">
    <property type="entry name" value="ATP_PFK_prok-type"/>
</dbReference>
<dbReference type="InterPro" id="IPR000023">
    <property type="entry name" value="Phosphofructokinase_dom"/>
</dbReference>
<dbReference type="GO" id="GO:0003872">
    <property type="term" value="F:6-phosphofructokinase activity"/>
    <property type="evidence" value="ECO:0007669"/>
    <property type="project" value="UniProtKB-EC"/>
</dbReference>
<dbReference type="PANTHER" id="PTHR13697">
    <property type="entry name" value="PHOSPHOFRUCTOKINASE"/>
    <property type="match status" value="1"/>
</dbReference>
<dbReference type="PANTHER" id="PTHR13697:SF52">
    <property type="entry name" value="ATP-DEPENDENT 6-PHOSPHOFRUCTOKINASE 3"/>
    <property type="match status" value="1"/>
</dbReference>
<dbReference type="EMBL" id="UOET01000181">
    <property type="protein sequence ID" value="VAW27974.1"/>
    <property type="molecule type" value="Genomic_DNA"/>
</dbReference>
<comment type="pathway">
    <text evidence="2">Carbohydrate degradation; glycolysis; D-glyceraldehyde 3-phosphate and glycerone phosphate from D-glucose: step 3/4.</text>
</comment>
<keyword evidence="8" id="KW-0324">Glycolysis</keyword>
<evidence type="ECO:0000256" key="3">
    <source>
        <dbReference type="ARBA" id="ARBA00022490"/>
    </source>
</evidence>
<dbReference type="InterPro" id="IPR015912">
    <property type="entry name" value="Phosphofructokinase_CS"/>
</dbReference>
<evidence type="ECO:0000256" key="4">
    <source>
        <dbReference type="ARBA" id="ARBA00022679"/>
    </source>
</evidence>
<dbReference type="GO" id="GO:0005524">
    <property type="term" value="F:ATP binding"/>
    <property type="evidence" value="ECO:0007669"/>
    <property type="project" value="InterPro"/>
</dbReference>
<organism evidence="10">
    <name type="scientific">hydrothermal vent metagenome</name>
    <dbReference type="NCBI Taxonomy" id="652676"/>
    <lineage>
        <taxon>unclassified sequences</taxon>
        <taxon>metagenomes</taxon>
        <taxon>ecological metagenomes</taxon>
    </lineage>
</organism>
<keyword evidence="4 10" id="KW-0808">Transferase</keyword>
<evidence type="ECO:0000259" key="9">
    <source>
        <dbReference type="Pfam" id="PF00365"/>
    </source>
</evidence>
<dbReference type="AlphaFoldDB" id="A0A3B0V7N0"/>
<dbReference type="GO" id="GO:0070095">
    <property type="term" value="F:fructose-6-phosphate binding"/>
    <property type="evidence" value="ECO:0007669"/>
    <property type="project" value="TreeGrafter"/>
</dbReference>
<evidence type="ECO:0000256" key="2">
    <source>
        <dbReference type="ARBA" id="ARBA00004679"/>
    </source>
</evidence>
<dbReference type="NCBIfam" id="NF002872">
    <property type="entry name" value="PRK03202.1"/>
    <property type="match status" value="1"/>
</dbReference>
<evidence type="ECO:0000313" key="10">
    <source>
        <dbReference type="EMBL" id="VAW27974.1"/>
    </source>
</evidence>
<protein>
    <submittedName>
        <fullName evidence="10">6-phosphofructokinase</fullName>
        <ecNumber evidence="10">2.7.1.11</ecNumber>
    </submittedName>
</protein>
<dbReference type="InterPro" id="IPR022953">
    <property type="entry name" value="ATP_PFK"/>
</dbReference>
<dbReference type="InterPro" id="IPR035966">
    <property type="entry name" value="PKF_sf"/>
</dbReference>
<dbReference type="SUPFAM" id="SSF53784">
    <property type="entry name" value="Phosphofructokinase"/>
    <property type="match status" value="1"/>
</dbReference>
<dbReference type="GO" id="GO:0016208">
    <property type="term" value="F:AMP binding"/>
    <property type="evidence" value="ECO:0007669"/>
    <property type="project" value="TreeGrafter"/>
</dbReference>
<reference evidence="10" key="1">
    <citation type="submission" date="2018-06" db="EMBL/GenBank/DDBJ databases">
        <authorList>
            <person name="Zhirakovskaya E."/>
        </authorList>
    </citation>
    <scope>NUCLEOTIDE SEQUENCE</scope>
</reference>
<keyword evidence="7" id="KW-0460">Magnesium</keyword>
<dbReference type="GO" id="GO:0048029">
    <property type="term" value="F:monosaccharide binding"/>
    <property type="evidence" value="ECO:0007669"/>
    <property type="project" value="TreeGrafter"/>
</dbReference>
<feature type="non-terminal residue" evidence="10">
    <location>
        <position position="346"/>
    </location>
</feature>
<proteinExistence type="predicted"/>
<dbReference type="Gene3D" id="3.40.50.460">
    <property type="entry name" value="Phosphofructokinase domain"/>
    <property type="match status" value="1"/>
</dbReference>
<evidence type="ECO:0000256" key="1">
    <source>
        <dbReference type="ARBA" id="ARBA00001946"/>
    </source>
</evidence>
<keyword evidence="3" id="KW-0963">Cytoplasm</keyword>
<evidence type="ECO:0000256" key="8">
    <source>
        <dbReference type="ARBA" id="ARBA00023152"/>
    </source>
</evidence>
<dbReference type="EC" id="2.7.1.11" evidence="10"/>
<name>A0A3B0V7N0_9ZZZZ</name>
<evidence type="ECO:0000256" key="6">
    <source>
        <dbReference type="ARBA" id="ARBA00022777"/>
    </source>
</evidence>
<dbReference type="GO" id="GO:0006002">
    <property type="term" value="P:fructose 6-phosphate metabolic process"/>
    <property type="evidence" value="ECO:0007669"/>
    <property type="project" value="InterPro"/>
</dbReference>
<dbReference type="GO" id="GO:0046872">
    <property type="term" value="F:metal ion binding"/>
    <property type="evidence" value="ECO:0007669"/>
    <property type="project" value="UniProtKB-KW"/>
</dbReference>
<dbReference type="PROSITE" id="PS00433">
    <property type="entry name" value="PHOSPHOFRUCTOKINASE"/>
    <property type="match status" value="1"/>
</dbReference>